<protein>
    <submittedName>
        <fullName evidence="1">Uncharacterized protein</fullName>
    </submittedName>
</protein>
<reference evidence="1" key="1">
    <citation type="submission" date="2018-07" db="EMBL/GenBank/DDBJ databases">
        <title>Functional screening for triclosan resistance in a wastewater metagenome and isolates of Escherichia coli and Enterococcus spp. from a large Canadian healthcare region.</title>
        <authorList>
            <person name="Cameron A."/>
            <person name="Barbieri R."/>
            <person name="Read R.R."/>
            <person name="Church D.L."/>
            <person name="Adator E.H."/>
            <person name="McAllister T.A."/>
        </authorList>
    </citation>
    <scope>NUCLEOTIDE SEQUENCE</scope>
</reference>
<accession>A0A385FVB7</accession>
<sequence length="71" mass="7648">MQPEVKAKLTLDGLSVIGGESIILTVPRASLAPKKAVDFLSDKPIEIELEGELLALDGETAPFYVDRPEIV</sequence>
<dbReference type="EMBL" id="MH687390">
    <property type="protein sequence ID" value="AXV45659.1"/>
    <property type="molecule type" value="Genomic_DNA"/>
</dbReference>
<gene>
    <name evidence="1" type="ORF">TRI7_00010</name>
</gene>
<proteinExistence type="predicted"/>
<name>A0A385FVB7_9ZZZZ</name>
<dbReference type="AlphaFoldDB" id="A0A385FVB7"/>
<organism evidence="1">
    <name type="scientific">uncultured organism</name>
    <dbReference type="NCBI Taxonomy" id="155900"/>
    <lineage>
        <taxon>unclassified sequences</taxon>
        <taxon>environmental samples</taxon>
    </lineage>
</organism>
<evidence type="ECO:0000313" key="1">
    <source>
        <dbReference type="EMBL" id="AXV45659.1"/>
    </source>
</evidence>